<organism evidence="1">
    <name type="scientific">Hexamita inflata</name>
    <dbReference type="NCBI Taxonomy" id="28002"/>
    <lineage>
        <taxon>Eukaryota</taxon>
        <taxon>Metamonada</taxon>
        <taxon>Diplomonadida</taxon>
        <taxon>Hexamitidae</taxon>
        <taxon>Hexamitinae</taxon>
        <taxon>Hexamita</taxon>
    </lineage>
</organism>
<protein>
    <submittedName>
        <fullName evidence="1">Myb-like protein</fullName>
    </submittedName>
    <submittedName>
        <fullName evidence="2">Myb-like_protein</fullName>
    </submittedName>
</protein>
<name>A0AA86NT60_9EUKA</name>
<reference evidence="2 3" key="2">
    <citation type="submission" date="2024-07" db="EMBL/GenBank/DDBJ databases">
        <authorList>
            <person name="Akdeniz Z."/>
        </authorList>
    </citation>
    <scope>NUCLEOTIDE SEQUENCE [LARGE SCALE GENOMIC DNA]</scope>
</reference>
<sequence>MQDNSISVSYEPFDQLLSNATIQDQKLAHDIFMKLSQLSQVQDDIEIRLQKLQNTKWSIAENDLFLKALETVSFSDTEGIQKIVQTKTQKQIAAYVSKFMEKLENAYNQEISEEQITALVPNAANYLKKIDQMCILETIKLLKNYVLNHQIDDPEQICDIKKCILTSYIETEIKQAEEISKKIIPVIIAAENIYVAAGWIASKYNLMPEEILTATLAIYLNKQGFRLESGQQGLELRQIWGKYK</sequence>
<evidence type="ECO:0000313" key="1">
    <source>
        <dbReference type="EMBL" id="CAI9924992.1"/>
    </source>
</evidence>
<gene>
    <name evidence="1" type="ORF">HINF_LOCUS12637</name>
    <name evidence="2" type="ORF">HINF_LOCUS65454</name>
</gene>
<evidence type="ECO:0000313" key="2">
    <source>
        <dbReference type="EMBL" id="CAL6090740.1"/>
    </source>
</evidence>
<reference evidence="1" key="1">
    <citation type="submission" date="2023-06" db="EMBL/GenBank/DDBJ databases">
        <authorList>
            <person name="Kurt Z."/>
        </authorList>
    </citation>
    <scope>NUCLEOTIDE SEQUENCE</scope>
</reference>
<dbReference type="EMBL" id="CAXDID020000430">
    <property type="protein sequence ID" value="CAL6090740.1"/>
    <property type="molecule type" value="Genomic_DNA"/>
</dbReference>
<dbReference type="Gene3D" id="1.10.10.60">
    <property type="entry name" value="Homeodomain-like"/>
    <property type="match status" value="1"/>
</dbReference>
<comment type="caution">
    <text evidence="1">The sequence shown here is derived from an EMBL/GenBank/DDBJ whole genome shotgun (WGS) entry which is preliminary data.</text>
</comment>
<dbReference type="InterPro" id="IPR009057">
    <property type="entry name" value="Homeodomain-like_sf"/>
</dbReference>
<dbReference type="Proteomes" id="UP001642409">
    <property type="component" value="Unassembled WGS sequence"/>
</dbReference>
<keyword evidence="3" id="KW-1185">Reference proteome</keyword>
<dbReference type="SUPFAM" id="SSF46689">
    <property type="entry name" value="Homeodomain-like"/>
    <property type="match status" value="1"/>
</dbReference>
<accession>A0AA86NT60</accession>
<evidence type="ECO:0000313" key="3">
    <source>
        <dbReference type="Proteomes" id="UP001642409"/>
    </source>
</evidence>
<dbReference type="EMBL" id="CATOUU010000331">
    <property type="protein sequence ID" value="CAI9924992.1"/>
    <property type="molecule type" value="Genomic_DNA"/>
</dbReference>
<dbReference type="AlphaFoldDB" id="A0AA86NT60"/>
<proteinExistence type="predicted"/>